<dbReference type="GO" id="GO:0000049">
    <property type="term" value="F:tRNA binding"/>
    <property type="evidence" value="ECO:0007669"/>
    <property type="project" value="TreeGrafter"/>
</dbReference>
<dbReference type="Proteomes" id="UP000064967">
    <property type="component" value="Chromosome"/>
</dbReference>
<evidence type="ECO:0000259" key="4">
    <source>
        <dbReference type="PROSITE" id="PS50862"/>
    </source>
</evidence>
<dbReference type="PANTHER" id="PTHR42918">
    <property type="entry name" value="LYSYL-TRNA SYNTHETASE"/>
    <property type="match status" value="1"/>
</dbReference>
<dbReference type="STRING" id="1391654.AKJ09_09886"/>
<dbReference type="GO" id="GO:0005829">
    <property type="term" value="C:cytosol"/>
    <property type="evidence" value="ECO:0007669"/>
    <property type="project" value="TreeGrafter"/>
</dbReference>
<keyword evidence="5" id="KW-0251">Elongation factor</keyword>
<dbReference type="KEGG" id="llu:AKJ09_09886"/>
<keyword evidence="5" id="KW-0648">Protein biosynthesis</keyword>
<dbReference type="NCBIfam" id="TIGR00462">
    <property type="entry name" value="genX"/>
    <property type="match status" value="1"/>
</dbReference>
<evidence type="ECO:0000256" key="1">
    <source>
        <dbReference type="ARBA" id="ARBA00022598"/>
    </source>
</evidence>
<gene>
    <name evidence="5" type="ORF">AKJ09_09886</name>
</gene>
<dbReference type="GO" id="GO:0005524">
    <property type="term" value="F:ATP binding"/>
    <property type="evidence" value="ECO:0007669"/>
    <property type="project" value="UniProtKB-KW"/>
</dbReference>
<dbReference type="PRINTS" id="PR00982">
    <property type="entry name" value="TRNASYNTHLYS"/>
</dbReference>
<dbReference type="PANTHER" id="PTHR42918:SF6">
    <property type="entry name" value="ELONGATION FACTOR P--(R)-BETA-LYSINE LIGASE"/>
    <property type="match status" value="1"/>
</dbReference>
<accession>A0A0K1QBX6</accession>
<dbReference type="InterPro" id="IPR004364">
    <property type="entry name" value="Aa-tRNA-synt_II"/>
</dbReference>
<evidence type="ECO:0000313" key="6">
    <source>
        <dbReference type="Proteomes" id="UP000064967"/>
    </source>
</evidence>
<dbReference type="SUPFAM" id="SSF55681">
    <property type="entry name" value="Class II aaRS and biotin synthetases"/>
    <property type="match status" value="1"/>
</dbReference>
<evidence type="ECO:0000256" key="3">
    <source>
        <dbReference type="ARBA" id="ARBA00022840"/>
    </source>
</evidence>
<keyword evidence="1" id="KW-0436">Ligase</keyword>
<keyword evidence="2" id="KW-0547">Nucleotide-binding</keyword>
<dbReference type="EMBL" id="CP012333">
    <property type="protein sequence ID" value="AKV03223.1"/>
    <property type="molecule type" value="Genomic_DNA"/>
</dbReference>
<proteinExistence type="predicted"/>
<dbReference type="Gene3D" id="3.30.930.10">
    <property type="entry name" value="Bira Bifunctional Protein, Domain 2"/>
    <property type="match status" value="1"/>
</dbReference>
<dbReference type="InterPro" id="IPR006195">
    <property type="entry name" value="aa-tRNA-synth_II"/>
</dbReference>
<dbReference type="PATRIC" id="fig|1391654.3.peg.10015"/>
<dbReference type="GO" id="GO:0003746">
    <property type="term" value="F:translation elongation factor activity"/>
    <property type="evidence" value="ECO:0007669"/>
    <property type="project" value="UniProtKB-KW"/>
</dbReference>
<feature type="domain" description="Aminoacyl-transfer RNA synthetases class-II family profile" evidence="4">
    <location>
        <begin position="1"/>
        <end position="307"/>
    </location>
</feature>
<dbReference type="InterPro" id="IPR018149">
    <property type="entry name" value="Lys-tRNA-synth_II_C"/>
</dbReference>
<dbReference type="GO" id="GO:0004824">
    <property type="term" value="F:lysine-tRNA ligase activity"/>
    <property type="evidence" value="ECO:0007669"/>
    <property type="project" value="InterPro"/>
</dbReference>
<dbReference type="AlphaFoldDB" id="A0A0K1QBX6"/>
<evidence type="ECO:0000256" key="2">
    <source>
        <dbReference type="ARBA" id="ARBA00022741"/>
    </source>
</evidence>
<evidence type="ECO:0000313" key="5">
    <source>
        <dbReference type="EMBL" id="AKV03223.1"/>
    </source>
</evidence>
<dbReference type="InterPro" id="IPR045864">
    <property type="entry name" value="aa-tRNA-synth_II/BPL/LPL"/>
</dbReference>
<reference evidence="5 6" key="1">
    <citation type="submission" date="2015-08" db="EMBL/GenBank/DDBJ databases">
        <authorList>
            <person name="Babu N.S."/>
            <person name="Beckwith C.J."/>
            <person name="Beseler K.G."/>
            <person name="Brison A."/>
            <person name="Carone J.V."/>
            <person name="Caskin T.P."/>
            <person name="Diamond M."/>
            <person name="Durham M.E."/>
            <person name="Foxe J.M."/>
            <person name="Go M."/>
            <person name="Henderson B.A."/>
            <person name="Jones I.B."/>
            <person name="McGettigan J.A."/>
            <person name="Micheletti S.J."/>
            <person name="Nasrallah M.E."/>
            <person name="Ortiz D."/>
            <person name="Piller C.R."/>
            <person name="Privatt S.R."/>
            <person name="Schneider S.L."/>
            <person name="Sharp S."/>
            <person name="Smith T.C."/>
            <person name="Stanton J.D."/>
            <person name="Ullery H.E."/>
            <person name="Wilson R.J."/>
            <person name="Serrano M.G."/>
            <person name="Buck G."/>
            <person name="Lee V."/>
            <person name="Wang Y."/>
            <person name="Carvalho R."/>
            <person name="Voegtly L."/>
            <person name="Shi R."/>
            <person name="Duckworth R."/>
            <person name="Johnson A."/>
            <person name="Loviza R."/>
            <person name="Walstead R."/>
            <person name="Shah Z."/>
            <person name="Kiflezghi M."/>
            <person name="Wade K."/>
            <person name="Ball S.L."/>
            <person name="Bradley K.W."/>
            <person name="Asai D.J."/>
            <person name="Bowman C.A."/>
            <person name="Russell D.A."/>
            <person name="Pope W.H."/>
            <person name="Jacobs-Sera D."/>
            <person name="Hendrix R.W."/>
            <person name="Hatfull G.F."/>
        </authorList>
    </citation>
    <scope>NUCLEOTIDE SEQUENCE [LARGE SCALE GENOMIC DNA]</scope>
    <source>
        <strain evidence="5 6">DSM 27648</strain>
    </source>
</reference>
<keyword evidence="6" id="KW-1185">Reference proteome</keyword>
<dbReference type="InterPro" id="IPR004525">
    <property type="entry name" value="EpmA"/>
</dbReference>
<dbReference type="PROSITE" id="PS50862">
    <property type="entry name" value="AA_TRNA_LIGASE_II"/>
    <property type="match status" value="1"/>
</dbReference>
<dbReference type="Pfam" id="PF00152">
    <property type="entry name" value="tRNA-synt_2"/>
    <property type="match status" value="1"/>
</dbReference>
<dbReference type="GO" id="GO:0016740">
    <property type="term" value="F:transferase activity"/>
    <property type="evidence" value="ECO:0007669"/>
    <property type="project" value="UniProtKB-KW"/>
</dbReference>
<dbReference type="GO" id="GO:0006430">
    <property type="term" value="P:lysyl-tRNA aminoacylation"/>
    <property type="evidence" value="ECO:0007669"/>
    <property type="project" value="InterPro"/>
</dbReference>
<dbReference type="NCBIfam" id="NF006828">
    <property type="entry name" value="PRK09350.1"/>
    <property type="match status" value="1"/>
</dbReference>
<protein>
    <submittedName>
        <fullName evidence="5">Translation elongation factor P Lys34:lysine transferase</fullName>
    </submittedName>
</protein>
<dbReference type="RefSeq" id="WP_169928397.1">
    <property type="nucleotide sequence ID" value="NZ_CP012333.1"/>
</dbReference>
<keyword evidence="3" id="KW-0067">ATP-binding</keyword>
<sequence>MKLLAARAKILAQTRAFFEGRGYMEVETPLAVPCPGLDVHLDAFEAVPTGIVVPEGTPPRYLITSPEYQMKRLLAEGHGRIFQITRAFRAGELGSRHNPEFTILEFYRPHAGVEAIMRDTEQLVARVTGGWVRLGDRTIDVRPPIDRLTIVEAYRRFAGIEPEETLRLAEHDEDRFYRLLVDVVEPALAKLDRAVFVTEYPATQASLARKKPSDPRVAERFELYVAGVELCNGFGELTDAREQRARFLHDQAERTRLGKPVYPIDERFLEALAKGMPDSGGNAIGFDRLVALACGTTSIRDVMAFAADEL</sequence>
<name>A0A0K1QBX6_9BACT</name>
<organism evidence="5 6">
    <name type="scientific">Labilithrix luteola</name>
    <dbReference type="NCBI Taxonomy" id="1391654"/>
    <lineage>
        <taxon>Bacteria</taxon>
        <taxon>Pseudomonadati</taxon>
        <taxon>Myxococcota</taxon>
        <taxon>Polyangia</taxon>
        <taxon>Polyangiales</taxon>
        <taxon>Labilitrichaceae</taxon>
        <taxon>Labilithrix</taxon>
    </lineage>
</organism>
<keyword evidence="5" id="KW-0808">Transferase</keyword>